<feature type="domain" description="Sulfatase N-terminal" evidence="3">
    <location>
        <begin position="6"/>
        <end position="406"/>
    </location>
</feature>
<comment type="similarity">
    <text evidence="1">Belongs to the sulfatase family.</text>
</comment>
<dbReference type="SUPFAM" id="SSF53649">
    <property type="entry name" value="Alkaline phosphatase-like"/>
    <property type="match status" value="1"/>
</dbReference>
<dbReference type="InterPro" id="IPR017850">
    <property type="entry name" value="Alkaline_phosphatase_core_sf"/>
</dbReference>
<dbReference type="Gene3D" id="3.40.720.10">
    <property type="entry name" value="Alkaline Phosphatase, subunit A"/>
    <property type="match status" value="1"/>
</dbReference>
<dbReference type="PANTHER" id="PTHR42693">
    <property type="entry name" value="ARYLSULFATASE FAMILY MEMBER"/>
    <property type="match status" value="1"/>
</dbReference>
<sequence>MSATSPNVVIIHTDQQRYDSLGCTGNDQAITPHIDSLAREGVLFKRHIAASTVCMPSRASLLTGRYPLASGVPTNGVALPRASYISKHPLNKGRDWSRVPLSHTPTLADILGANGYTTCSIGKLHLTPTQAPPALDYEETVATWNNGARDNWHGPYYGFQHVEMTLGHGENIKGHYRLWLQATHSAISEALQRGEHRKRLAFPEISDMYPGIIPLEAHPSTWIADRAIAYLNERTNDVSPFFLFVGFPDPHFPLTPPAELLALFTQNEVAPPQLDEREWSSKPASFTRLWQNSFFSTRSYSPAAIRMVRQYTQAMIYLIDQNVGRIVAALQQNKQYEQTILIFTSDHGDFLGDHGLIRKGLGCSDVLVHVPFILRLPPALSMSLPGEISMPMSNVDVVPTICALAKVPTPAGVQGQNILSLWQNTGRHCPLVCCYGSSPETTNISIYDERYRLTWYPVTREKEFYDHWHDPHELHNLASGNQVPAKAHILFLQLLELLAEYSHPVSARIAEF</sequence>
<dbReference type="EMBL" id="CP035758">
    <property type="protein sequence ID" value="QBD78176.1"/>
    <property type="molecule type" value="Genomic_DNA"/>
</dbReference>
<protein>
    <recommendedName>
        <fullName evidence="3">Sulfatase N-terminal domain-containing protein</fullName>
    </recommendedName>
</protein>
<proteinExistence type="inferred from homology"/>
<dbReference type="PANTHER" id="PTHR42693:SF53">
    <property type="entry name" value="ENDO-4-O-SULFATASE"/>
    <property type="match status" value="1"/>
</dbReference>
<dbReference type="Proteomes" id="UP000290365">
    <property type="component" value="Chromosome"/>
</dbReference>
<gene>
    <name evidence="4" type="ORF">EPA93_20110</name>
</gene>
<dbReference type="OrthoDB" id="160733at2"/>
<dbReference type="InterPro" id="IPR000917">
    <property type="entry name" value="Sulfatase_N"/>
</dbReference>
<keyword evidence="5" id="KW-1185">Reference proteome</keyword>
<dbReference type="GO" id="GO:0004065">
    <property type="term" value="F:arylsulfatase activity"/>
    <property type="evidence" value="ECO:0007669"/>
    <property type="project" value="TreeGrafter"/>
</dbReference>
<dbReference type="KEGG" id="kbs:EPA93_20110"/>
<name>A0A4P6JTE6_KTERU</name>
<evidence type="ECO:0000313" key="5">
    <source>
        <dbReference type="Proteomes" id="UP000290365"/>
    </source>
</evidence>
<keyword evidence="2" id="KW-0378">Hydrolase</keyword>
<evidence type="ECO:0000259" key="3">
    <source>
        <dbReference type="Pfam" id="PF00884"/>
    </source>
</evidence>
<accession>A0A4P6JTE6</accession>
<dbReference type="InterPro" id="IPR050738">
    <property type="entry name" value="Sulfatase"/>
</dbReference>
<reference evidence="4 5" key="1">
    <citation type="submission" date="2019-01" db="EMBL/GenBank/DDBJ databases">
        <title>Ktedonosporobacter rubrisoli SCAWS-G2.</title>
        <authorList>
            <person name="Huang Y."/>
            <person name="Yan B."/>
        </authorList>
    </citation>
    <scope>NUCLEOTIDE SEQUENCE [LARGE SCALE GENOMIC DNA]</scope>
    <source>
        <strain evidence="4 5">SCAWS-G2</strain>
    </source>
</reference>
<dbReference type="Pfam" id="PF00884">
    <property type="entry name" value="Sulfatase"/>
    <property type="match status" value="1"/>
</dbReference>
<evidence type="ECO:0000256" key="2">
    <source>
        <dbReference type="ARBA" id="ARBA00022801"/>
    </source>
</evidence>
<dbReference type="RefSeq" id="WP_129889229.1">
    <property type="nucleotide sequence ID" value="NZ_CP035758.1"/>
</dbReference>
<organism evidence="4 5">
    <name type="scientific">Ktedonosporobacter rubrisoli</name>
    <dbReference type="NCBI Taxonomy" id="2509675"/>
    <lineage>
        <taxon>Bacteria</taxon>
        <taxon>Bacillati</taxon>
        <taxon>Chloroflexota</taxon>
        <taxon>Ktedonobacteria</taxon>
        <taxon>Ktedonobacterales</taxon>
        <taxon>Ktedonosporobacteraceae</taxon>
        <taxon>Ktedonosporobacter</taxon>
    </lineage>
</organism>
<dbReference type="AlphaFoldDB" id="A0A4P6JTE6"/>
<evidence type="ECO:0000313" key="4">
    <source>
        <dbReference type="EMBL" id="QBD78176.1"/>
    </source>
</evidence>
<evidence type="ECO:0000256" key="1">
    <source>
        <dbReference type="ARBA" id="ARBA00008779"/>
    </source>
</evidence>